<dbReference type="InterPro" id="IPR006439">
    <property type="entry name" value="HAD-SF_hydro_IA"/>
</dbReference>
<dbReference type="EMBL" id="BAABIC010000017">
    <property type="protein sequence ID" value="GAA4702466.1"/>
    <property type="molecule type" value="Genomic_DNA"/>
</dbReference>
<accession>A0ABP8X7L5</accession>
<dbReference type="PANTHER" id="PTHR43434">
    <property type="entry name" value="PHOSPHOGLYCOLATE PHOSPHATASE"/>
    <property type="match status" value="1"/>
</dbReference>
<dbReference type="Pfam" id="PF13419">
    <property type="entry name" value="HAD_2"/>
    <property type="match status" value="1"/>
</dbReference>
<evidence type="ECO:0008006" key="3">
    <source>
        <dbReference type="Google" id="ProtNLM"/>
    </source>
</evidence>
<evidence type="ECO:0000313" key="2">
    <source>
        <dbReference type="Proteomes" id="UP001500325"/>
    </source>
</evidence>
<gene>
    <name evidence="1" type="ORF">GCM10023215_47170</name>
</gene>
<reference evidence="2" key="1">
    <citation type="journal article" date="2019" name="Int. J. Syst. Evol. Microbiol.">
        <title>The Global Catalogue of Microorganisms (GCM) 10K type strain sequencing project: providing services to taxonomists for standard genome sequencing and annotation.</title>
        <authorList>
            <consortium name="The Broad Institute Genomics Platform"/>
            <consortium name="The Broad Institute Genome Sequencing Center for Infectious Disease"/>
            <person name="Wu L."/>
            <person name="Ma J."/>
        </authorList>
    </citation>
    <scope>NUCLEOTIDE SEQUENCE [LARGE SCALE GENOMIC DNA]</scope>
    <source>
        <strain evidence="2">JCM 18055</strain>
    </source>
</reference>
<dbReference type="Proteomes" id="UP001500325">
    <property type="component" value="Unassembled WGS sequence"/>
</dbReference>
<dbReference type="SFLD" id="SFLDS00003">
    <property type="entry name" value="Haloacid_Dehalogenase"/>
    <property type="match status" value="1"/>
</dbReference>
<organism evidence="1 2">
    <name type="scientific">Pseudonocardia yuanmonensis</name>
    <dbReference type="NCBI Taxonomy" id="1095914"/>
    <lineage>
        <taxon>Bacteria</taxon>
        <taxon>Bacillati</taxon>
        <taxon>Actinomycetota</taxon>
        <taxon>Actinomycetes</taxon>
        <taxon>Pseudonocardiales</taxon>
        <taxon>Pseudonocardiaceae</taxon>
        <taxon>Pseudonocardia</taxon>
    </lineage>
</organism>
<evidence type="ECO:0000313" key="1">
    <source>
        <dbReference type="EMBL" id="GAA4702466.1"/>
    </source>
</evidence>
<dbReference type="SUPFAM" id="SSF56784">
    <property type="entry name" value="HAD-like"/>
    <property type="match status" value="1"/>
</dbReference>
<dbReference type="Gene3D" id="1.10.150.240">
    <property type="entry name" value="Putative phosphatase, domain 2"/>
    <property type="match status" value="1"/>
</dbReference>
<comment type="caution">
    <text evidence="1">The sequence shown here is derived from an EMBL/GenBank/DDBJ whole genome shotgun (WGS) entry which is preliminary data.</text>
</comment>
<dbReference type="InterPro" id="IPR023198">
    <property type="entry name" value="PGP-like_dom2"/>
</dbReference>
<dbReference type="PRINTS" id="PR00413">
    <property type="entry name" value="HADHALOGNASE"/>
</dbReference>
<proteinExistence type="predicted"/>
<sequence length="218" mass="23490">MPETAALRWLLLDLDDTLVDTRGACRRAGIAAAQELGLVVPTEREFHAVYGRRHFPDCVAAWHGPGHFSQFNRIYLREVRYAPIGDVSGLLRLARRQGLRTGLITNSSTEEAGRKLRDAAVPVAGLEFISTPADQPARKPDSVAFSAVMERHRIDPAEALYVSDDPADGQGARGAGMAFRAVLTGIATAADFRSAGTAGHDVFGDVHHAVGPLLDGRR</sequence>
<dbReference type="InterPro" id="IPR041492">
    <property type="entry name" value="HAD_2"/>
</dbReference>
<dbReference type="PANTHER" id="PTHR43434:SF1">
    <property type="entry name" value="PHOSPHOGLYCOLATE PHOSPHATASE"/>
    <property type="match status" value="1"/>
</dbReference>
<keyword evidence="2" id="KW-1185">Reference proteome</keyword>
<dbReference type="InterPro" id="IPR023214">
    <property type="entry name" value="HAD_sf"/>
</dbReference>
<dbReference type="SFLD" id="SFLDG01129">
    <property type="entry name" value="C1.5:_HAD__Beta-PGM__Phosphata"/>
    <property type="match status" value="1"/>
</dbReference>
<dbReference type="NCBIfam" id="TIGR01549">
    <property type="entry name" value="HAD-SF-IA-v1"/>
    <property type="match status" value="1"/>
</dbReference>
<dbReference type="Gene3D" id="3.40.50.1000">
    <property type="entry name" value="HAD superfamily/HAD-like"/>
    <property type="match status" value="1"/>
</dbReference>
<name>A0ABP8X7L5_9PSEU</name>
<dbReference type="InterPro" id="IPR036412">
    <property type="entry name" value="HAD-like_sf"/>
</dbReference>
<protein>
    <recommendedName>
        <fullName evidence="3">Hydrolase of the HAD superfamily</fullName>
    </recommendedName>
</protein>
<dbReference type="CDD" id="cd01427">
    <property type="entry name" value="HAD_like"/>
    <property type="match status" value="1"/>
</dbReference>
<dbReference type="InterPro" id="IPR050155">
    <property type="entry name" value="HAD-like_hydrolase_sf"/>
</dbReference>
<dbReference type="RefSeq" id="WP_345382907.1">
    <property type="nucleotide sequence ID" value="NZ_BAABIC010000017.1"/>
</dbReference>